<organism evidence="2 3">
    <name type="scientific">Metarhizobium album</name>
    <dbReference type="NCBI Taxonomy" id="2182425"/>
    <lineage>
        <taxon>Bacteria</taxon>
        <taxon>Pseudomonadati</taxon>
        <taxon>Pseudomonadota</taxon>
        <taxon>Alphaproteobacteria</taxon>
        <taxon>Hyphomicrobiales</taxon>
        <taxon>Rhizobiaceae</taxon>
        <taxon>Metarhizobium</taxon>
    </lineage>
</organism>
<protein>
    <recommendedName>
        <fullName evidence="4">Fibronectin attachment protein</fullName>
    </recommendedName>
</protein>
<accession>A0A2U2DY61</accession>
<reference evidence="2 3" key="1">
    <citation type="submission" date="2018-05" db="EMBL/GenBank/DDBJ databases">
        <title>The draft genome of strain NS-104.</title>
        <authorList>
            <person name="Hang P."/>
            <person name="Jiang J."/>
        </authorList>
    </citation>
    <scope>NUCLEOTIDE SEQUENCE [LARGE SCALE GENOMIC DNA]</scope>
    <source>
        <strain evidence="2 3">NS-104</strain>
    </source>
</reference>
<evidence type="ECO:0000256" key="1">
    <source>
        <dbReference type="SAM" id="MobiDB-lite"/>
    </source>
</evidence>
<keyword evidence="3" id="KW-1185">Reference proteome</keyword>
<proteinExistence type="predicted"/>
<dbReference type="RefSeq" id="WP_109456785.1">
    <property type="nucleotide sequence ID" value="NZ_QFBC01000001.1"/>
</dbReference>
<evidence type="ECO:0000313" key="3">
    <source>
        <dbReference type="Proteomes" id="UP000245252"/>
    </source>
</evidence>
<dbReference type="AlphaFoldDB" id="A0A2U2DY61"/>
<feature type="region of interest" description="Disordered" evidence="1">
    <location>
        <begin position="44"/>
        <end position="95"/>
    </location>
</feature>
<feature type="compositionally biased region" description="Low complexity" evidence="1">
    <location>
        <begin position="46"/>
        <end position="58"/>
    </location>
</feature>
<dbReference type="Proteomes" id="UP000245252">
    <property type="component" value="Unassembled WGS sequence"/>
</dbReference>
<dbReference type="EMBL" id="QFBC01000001">
    <property type="protein sequence ID" value="PWE58267.1"/>
    <property type="molecule type" value="Genomic_DNA"/>
</dbReference>
<dbReference type="OrthoDB" id="9809589at2"/>
<comment type="caution">
    <text evidence="2">The sequence shown here is derived from an EMBL/GenBank/DDBJ whole genome shotgun (WGS) entry which is preliminary data.</text>
</comment>
<name>A0A2U2DY61_9HYPH</name>
<gene>
    <name evidence="2" type="ORF">DEM27_03615</name>
</gene>
<sequence length="248" mass="26606">MLISAKTSARIALTSRLLAGVFSAGLIFALSQPAAALSELKQVPGQTTTQNNTPQTPADSDEPADDAGAADGLPQPDPLIDPTNKTTQADDGKPVEVLYDVNKAPEPVRRMRQLIVEAAASGEIERLRALMNPGPNQTQVTIGETADDPIRALKELSGDSEGIEVLAILLDVISTGFVHTGQGTPDEMYVWPYFTEKSLSTLTPPEKVDLLRIITAGDYSDMLEFGGYNFYRVGISPDGQWKFFVAGD</sequence>
<evidence type="ECO:0000313" key="2">
    <source>
        <dbReference type="EMBL" id="PWE58267.1"/>
    </source>
</evidence>
<evidence type="ECO:0008006" key="4">
    <source>
        <dbReference type="Google" id="ProtNLM"/>
    </source>
</evidence>